<keyword evidence="4" id="KW-1185">Reference proteome</keyword>
<gene>
    <name evidence="3" type="ORF">EOD39_0419</name>
</gene>
<dbReference type="EMBL" id="SCEB01215296">
    <property type="protein sequence ID" value="RXM30302.1"/>
    <property type="molecule type" value="Genomic_DNA"/>
</dbReference>
<feature type="region of interest" description="Disordered" evidence="1">
    <location>
        <begin position="1"/>
        <end position="21"/>
    </location>
</feature>
<evidence type="ECO:0000313" key="4">
    <source>
        <dbReference type="Proteomes" id="UP000289886"/>
    </source>
</evidence>
<organism evidence="3 4">
    <name type="scientific">Acipenser ruthenus</name>
    <name type="common">Sterlet sturgeon</name>
    <dbReference type="NCBI Taxonomy" id="7906"/>
    <lineage>
        <taxon>Eukaryota</taxon>
        <taxon>Metazoa</taxon>
        <taxon>Chordata</taxon>
        <taxon>Craniata</taxon>
        <taxon>Vertebrata</taxon>
        <taxon>Euteleostomi</taxon>
        <taxon>Actinopterygii</taxon>
        <taxon>Chondrostei</taxon>
        <taxon>Acipenseriformes</taxon>
        <taxon>Acipenseridae</taxon>
        <taxon>Acipenser</taxon>
    </lineage>
</organism>
<keyword evidence="2" id="KW-1133">Transmembrane helix</keyword>
<accession>A0A444U540</accession>
<evidence type="ECO:0000256" key="2">
    <source>
        <dbReference type="SAM" id="Phobius"/>
    </source>
</evidence>
<keyword evidence="2" id="KW-0812">Transmembrane</keyword>
<proteinExistence type="predicted"/>
<feature type="transmembrane region" description="Helical" evidence="2">
    <location>
        <begin position="38"/>
        <end position="59"/>
    </location>
</feature>
<dbReference type="Proteomes" id="UP000289886">
    <property type="component" value="Unassembled WGS sequence"/>
</dbReference>
<sequence>MKTGVNAENMAQSYGNTSHGKAQYAGYAPSDQTVSPEALGFLSAVGVFVILMLILFLYVNKKLCFENVGDLSCMDEYRTGKDLKGLEGMLLHFIFLIPTGKQGCFHQC</sequence>
<reference evidence="3 4" key="1">
    <citation type="submission" date="2019-01" db="EMBL/GenBank/DDBJ databases">
        <title>Draft Genome and Complete Hox-Cluster Characterization of the Sterlet Sturgeon (Acipenser ruthenus).</title>
        <authorList>
            <person name="Wei Q."/>
        </authorList>
    </citation>
    <scope>NUCLEOTIDE SEQUENCE [LARGE SCALE GENOMIC DNA]</scope>
    <source>
        <strain evidence="3">WHYD16114868_AA</strain>
        <tissue evidence="3">Blood</tissue>
    </source>
</reference>
<name>A0A444U540_ACIRT</name>
<evidence type="ECO:0000313" key="3">
    <source>
        <dbReference type="EMBL" id="RXM30302.1"/>
    </source>
</evidence>
<dbReference type="AlphaFoldDB" id="A0A444U540"/>
<evidence type="ECO:0000256" key="1">
    <source>
        <dbReference type="SAM" id="MobiDB-lite"/>
    </source>
</evidence>
<feature type="compositionally biased region" description="Polar residues" evidence="1">
    <location>
        <begin position="9"/>
        <end position="20"/>
    </location>
</feature>
<protein>
    <submittedName>
        <fullName evidence="3">Synaptotagmin-14</fullName>
    </submittedName>
</protein>
<keyword evidence="2" id="KW-0472">Membrane</keyword>
<comment type="caution">
    <text evidence="3">The sequence shown here is derived from an EMBL/GenBank/DDBJ whole genome shotgun (WGS) entry which is preliminary data.</text>
</comment>